<sequence>MTKCTNTTTLHSQLFQLVSGDLQLDNVLHVGYRVVTQTTIMMHITDWMVTTGSTT</sequence>
<dbReference type="EMBL" id="JAIWYP010000002">
    <property type="protein sequence ID" value="KAH3864351.1"/>
    <property type="molecule type" value="Genomic_DNA"/>
</dbReference>
<gene>
    <name evidence="1" type="ORF">DPMN_027368</name>
</gene>
<evidence type="ECO:0000313" key="2">
    <source>
        <dbReference type="Proteomes" id="UP000828390"/>
    </source>
</evidence>
<keyword evidence="2" id="KW-1185">Reference proteome</keyword>
<dbReference type="Proteomes" id="UP000828390">
    <property type="component" value="Unassembled WGS sequence"/>
</dbReference>
<reference evidence="1" key="1">
    <citation type="journal article" date="2019" name="bioRxiv">
        <title>The Genome of the Zebra Mussel, Dreissena polymorpha: A Resource for Invasive Species Research.</title>
        <authorList>
            <person name="McCartney M.A."/>
            <person name="Auch B."/>
            <person name="Kono T."/>
            <person name="Mallez S."/>
            <person name="Zhang Y."/>
            <person name="Obille A."/>
            <person name="Becker A."/>
            <person name="Abrahante J.E."/>
            <person name="Garbe J."/>
            <person name="Badalamenti J.P."/>
            <person name="Herman A."/>
            <person name="Mangelson H."/>
            <person name="Liachko I."/>
            <person name="Sullivan S."/>
            <person name="Sone E.D."/>
            <person name="Koren S."/>
            <person name="Silverstein K.A.T."/>
            <person name="Beckman K.B."/>
            <person name="Gohl D.M."/>
        </authorList>
    </citation>
    <scope>NUCLEOTIDE SEQUENCE</scope>
    <source>
        <strain evidence="1">Duluth1</strain>
        <tissue evidence="1">Whole animal</tissue>
    </source>
</reference>
<reference evidence="1" key="2">
    <citation type="submission" date="2020-11" db="EMBL/GenBank/DDBJ databases">
        <authorList>
            <person name="McCartney M.A."/>
            <person name="Auch B."/>
            <person name="Kono T."/>
            <person name="Mallez S."/>
            <person name="Becker A."/>
            <person name="Gohl D.M."/>
            <person name="Silverstein K.A.T."/>
            <person name="Koren S."/>
            <person name="Bechman K.B."/>
            <person name="Herman A."/>
            <person name="Abrahante J.E."/>
            <person name="Garbe J."/>
        </authorList>
    </citation>
    <scope>NUCLEOTIDE SEQUENCE</scope>
    <source>
        <strain evidence="1">Duluth1</strain>
        <tissue evidence="1">Whole animal</tissue>
    </source>
</reference>
<evidence type="ECO:0000313" key="1">
    <source>
        <dbReference type="EMBL" id="KAH3864351.1"/>
    </source>
</evidence>
<name>A0A9D4LUM1_DREPO</name>
<protein>
    <submittedName>
        <fullName evidence="1">Uncharacterized protein</fullName>
    </submittedName>
</protein>
<accession>A0A9D4LUM1</accession>
<proteinExistence type="predicted"/>
<dbReference type="AlphaFoldDB" id="A0A9D4LUM1"/>
<comment type="caution">
    <text evidence="1">The sequence shown here is derived from an EMBL/GenBank/DDBJ whole genome shotgun (WGS) entry which is preliminary data.</text>
</comment>
<organism evidence="1 2">
    <name type="scientific">Dreissena polymorpha</name>
    <name type="common">Zebra mussel</name>
    <name type="synonym">Mytilus polymorpha</name>
    <dbReference type="NCBI Taxonomy" id="45954"/>
    <lineage>
        <taxon>Eukaryota</taxon>
        <taxon>Metazoa</taxon>
        <taxon>Spiralia</taxon>
        <taxon>Lophotrochozoa</taxon>
        <taxon>Mollusca</taxon>
        <taxon>Bivalvia</taxon>
        <taxon>Autobranchia</taxon>
        <taxon>Heteroconchia</taxon>
        <taxon>Euheterodonta</taxon>
        <taxon>Imparidentia</taxon>
        <taxon>Neoheterodontei</taxon>
        <taxon>Myida</taxon>
        <taxon>Dreissenoidea</taxon>
        <taxon>Dreissenidae</taxon>
        <taxon>Dreissena</taxon>
    </lineage>
</organism>